<evidence type="ECO:0000313" key="3">
    <source>
        <dbReference type="Proteomes" id="UP000037460"/>
    </source>
</evidence>
<feature type="compositionally biased region" description="Basic and acidic residues" evidence="1">
    <location>
        <begin position="85"/>
        <end position="106"/>
    </location>
</feature>
<organism evidence="2 3">
    <name type="scientific">Chrysochromulina tobinii</name>
    <dbReference type="NCBI Taxonomy" id="1460289"/>
    <lineage>
        <taxon>Eukaryota</taxon>
        <taxon>Haptista</taxon>
        <taxon>Haptophyta</taxon>
        <taxon>Prymnesiophyceae</taxon>
        <taxon>Prymnesiales</taxon>
        <taxon>Chrysochromulinaceae</taxon>
        <taxon>Chrysochromulina</taxon>
    </lineage>
</organism>
<sequence length="1031" mass="113284">MGFAKEHEEIDRGWYPERGIPPAAGSPNRQTPMPSQGPPTPSHMRGTSSSARMSSPRGSSPAKRGPATRKNVAEEQRGDRRRSHDYKTETEKAFQDPSNHDPIEDEYGRPIRRLYSGRIKKRVDLKHEGESDEVIYQYTGEGSANPNKYALDEIYPEKFDDAAGQPSKTLFAKNARMRMVEYFPEKDIKAYLGGEADELMFGHSVAGAGVGQDQYEVREVPDLMPNSFMGSAGLTSKELQRHVLKEKINQDGPETFPHVADAADEIIYGRRTNRHYNRVDKITDLPLHGKAGFRDAAGMLSRERARTGQEPLEKKLDNIIKHETRPYLGGEADEVIYGRQMGGNRSELNEIKDLRPKMFAGAAGLTSNEVIKANPDLEHYIIEQPPGSSSKLELRRGGEMAERLGACDGEAGEPLRIASSYPEVFSGLATGGEAAQAIYGNTGNTDLKSFIHQGAFEISSVYPRAYRGVAGASSRNLFKNSPEAGGRHLFSENLKGRVIGQKGCGTDAKPKGNPGGAGLNSKELFKGHKLQAIGDTPRDRNNDVDGDGISDHLRDEEADIVLYGGDLDDSELRKVGGIPDKNPKAFEGAAGLTSRQVFRAQQECLVGAEYHPEEHKLGQARWGGEMESVMYGEHSSNRSVIYEVQKLAPEKYEDAAGLTSKHAQAVREDLSMDDARGKKTMPAPERARGNPNAHGRVDITNFDKKAFHEAAGLSSIQQHRGEDEEAMLTCAGTGGVRDARQFQGEAASVVFGGPPPPEQTAHKSIAGLTSSAVHHIKKSGYEARRLDVRTMRDPGGSEAHDVMYAKRAEDVEYDGNEEPRIDELPEKYPENFTGAAGLSTKDTFRQLVRPYMFGEKTSDGMEMGAKHITSLNAAATPSQLNTAFMRASHWFEPDDTPGAGRARKFTPEEVEQSMAAAELAEESRRHKLYQSYASYGAASGYQDAEHTGTYDQYEWQQEEAPKWARERPGSFAARKLEATRDAYGYDNGPLSGRSSQPSPGRASLGQYADFASRLNAAESQRSQRSARSYRG</sequence>
<comment type="caution">
    <text evidence="2">The sequence shown here is derived from an EMBL/GenBank/DDBJ whole genome shotgun (WGS) entry which is preliminary data.</text>
</comment>
<evidence type="ECO:0000256" key="1">
    <source>
        <dbReference type="SAM" id="MobiDB-lite"/>
    </source>
</evidence>
<feature type="region of interest" description="Disordered" evidence="1">
    <location>
        <begin position="503"/>
        <end position="522"/>
    </location>
</feature>
<dbReference type="EMBL" id="JWZX01003276">
    <property type="protein sequence ID" value="KOO22441.1"/>
    <property type="molecule type" value="Genomic_DNA"/>
</dbReference>
<evidence type="ECO:0000313" key="2">
    <source>
        <dbReference type="EMBL" id="KOO22441.1"/>
    </source>
</evidence>
<dbReference type="AlphaFoldDB" id="A0A0M0J791"/>
<feature type="compositionally biased region" description="Low complexity" evidence="1">
    <location>
        <begin position="44"/>
        <end position="62"/>
    </location>
</feature>
<reference evidence="3" key="1">
    <citation type="journal article" date="2015" name="PLoS Genet.">
        <title>Genome Sequence and Transcriptome Analyses of Chrysochromulina tobin: Metabolic Tools for Enhanced Algal Fitness in the Prominent Order Prymnesiales (Haptophyceae).</title>
        <authorList>
            <person name="Hovde B.T."/>
            <person name="Deodato C.R."/>
            <person name="Hunsperger H.M."/>
            <person name="Ryken S.A."/>
            <person name="Yost W."/>
            <person name="Jha R.K."/>
            <person name="Patterson J."/>
            <person name="Monnat R.J. Jr."/>
            <person name="Barlow S.B."/>
            <person name="Starkenburg S.R."/>
            <person name="Cattolico R.A."/>
        </authorList>
    </citation>
    <scope>NUCLEOTIDE SEQUENCE</scope>
    <source>
        <strain evidence="3">CCMP291</strain>
    </source>
</reference>
<feature type="region of interest" description="Disordered" evidence="1">
    <location>
        <begin position="1"/>
        <end position="106"/>
    </location>
</feature>
<name>A0A0M0J791_9EUKA</name>
<dbReference type="Proteomes" id="UP000037460">
    <property type="component" value="Unassembled WGS sequence"/>
</dbReference>
<proteinExistence type="predicted"/>
<keyword evidence="3" id="KW-1185">Reference proteome</keyword>
<feature type="region of interest" description="Disordered" evidence="1">
    <location>
        <begin position="982"/>
        <end position="1006"/>
    </location>
</feature>
<feature type="compositionally biased region" description="Basic and acidic residues" evidence="1">
    <location>
        <begin position="1"/>
        <end position="15"/>
    </location>
</feature>
<gene>
    <name evidence="2" type="ORF">Ctob_002474</name>
</gene>
<accession>A0A0M0J791</accession>
<feature type="region of interest" description="Disordered" evidence="1">
    <location>
        <begin position="674"/>
        <end position="696"/>
    </location>
</feature>
<protein>
    <submittedName>
        <fullName evidence="2">Uncharacterized protein</fullName>
    </submittedName>
</protein>